<name>A0ABW0RKI5_9GAMM</name>
<comment type="caution">
    <text evidence="2">The sequence shown here is derived from an EMBL/GenBank/DDBJ whole genome shotgun (WGS) entry which is preliminary data.</text>
</comment>
<feature type="coiled-coil region" evidence="1">
    <location>
        <begin position="317"/>
        <end position="344"/>
    </location>
</feature>
<protein>
    <recommendedName>
        <fullName evidence="4">Sulfotransferase family protein</fullName>
    </recommendedName>
</protein>
<gene>
    <name evidence="2" type="ORF">ACFPQA_05280</name>
</gene>
<evidence type="ECO:0008006" key="4">
    <source>
        <dbReference type="Google" id="ProtNLM"/>
    </source>
</evidence>
<evidence type="ECO:0000256" key="1">
    <source>
        <dbReference type="SAM" id="Coils"/>
    </source>
</evidence>
<dbReference type="RefSeq" id="WP_248154584.1">
    <property type="nucleotide sequence ID" value="NZ_JAKZAJ010000001.1"/>
</dbReference>
<keyword evidence="1" id="KW-0175">Coiled coil</keyword>
<keyword evidence="3" id="KW-1185">Reference proteome</keyword>
<dbReference type="Gene3D" id="3.40.50.300">
    <property type="entry name" value="P-loop containing nucleotide triphosphate hydrolases"/>
    <property type="match status" value="1"/>
</dbReference>
<evidence type="ECO:0000313" key="3">
    <source>
        <dbReference type="Proteomes" id="UP001596055"/>
    </source>
</evidence>
<accession>A0ABW0RKI5</accession>
<evidence type="ECO:0000313" key="2">
    <source>
        <dbReference type="EMBL" id="MFC5544448.1"/>
    </source>
</evidence>
<proteinExistence type="predicted"/>
<dbReference type="SUPFAM" id="SSF52540">
    <property type="entry name" value="P-loop containing nucleoside triphosphate hydrolases"/>
    <property type="match status" value="1"/>
</dbReference>
<sequence length="352" mass="40486">MELIIHIGMGKTGTTALQSFLDNEKERLMNSGVLPLGIRLQEILVNTPIISQGDVCDIKVLNEAFGALEHELGKKSQVFDKAIWSNEAFSMGYNSREIANYFLRYVERSKYFKSIKFVLVLRRQDEWVESAYKQWALKHKTNAETYIMTPDQYVERNKRLFEFQDIVDSWLYSEGVLDVFSYDDVLNDGGIVNYFCKYFGVDYCASFDKYSNVHESLGSTLSKLVSLYNRGRVGSVLPGEFVGVIRDAGLIELGEDGVFFVSYETRKAIFDRYAEANQSLAKILGRSDGFFSDRPVKKGKDFEFDPEIYFTYLSAICQNQQRRIENQNRRLHSLEEQMGELLTLLKARSGDE</sequence>
<dbReference type="InterPro" id="IPR027417">
    <property type="entry name" value="P-loop_NTPase"/>
</dbReference>
<organism evidence="2 3">
    <name type="scientific">Marinobacter koreensis</name>
    <dbReference type="NCBI Taxonomy" id="335974"/>
    <lineage>
        <taxon>Bacteria</taxon>
        <taxon>Pseudomonadati</taxon>
        <taxon>Pseudomonadota</taxon>
        <taxon>Gammaproteobacteria</taxon>
        <taxon>Pseudomonadales</taxon>
        <taxon>Marinobacteraceae</taxon>
        <taxon>Marinobacter</taxon>
    </lineage>
</organism>
<dbReference type="Proteomes" id="UP001596055">
    <property type="component" value="Unassembled WGS sequence"/>
</dbReference>
<dbReference type="EMBL" id="JBHSNL010000001">
    <property type="protein sequence ID" value="MFC5544448.1"/>
    <property type="molecule type" value="Genomic_DNA"/>
</dbReference>
<reference evidence="3" key="1">
    <citation type="journal article" date="2019" name="Int. J. Syst. Evol. Microbiol.">
        <title>The Global Catalogue of Microorganisms (GCM) 10K type strain sequencing project: providing services to taxonomists for standard genome sequencing and annotation.</title>
        <authorList>
            <consortium name="The Broad Institute Genomics Platform"/>
            <consortium name="The Broad Institute Genome Sequencing Center for Infectious Disease"/>
            <person name="Wu L."/>
            <person name="Ma J."/>
        </authorList>
    </citation>
    <scope>NUCLEOTIDE SEQUENCE [LARGE SCALE GENOMIC DNA]</scope>
    <source>
        <strain evidence="3">CGMCC 4.1799</strain>
    </source>
</reference>